<name>A0A2V4BP28_9FLAO</name>
<dbReference type="Proteomes" id="UP000247903">
    <property type="component" value="Unassembled WGS sequence"/>
</dbReference>
<evidence type="ECO:0000313" key="1">
    <source>
        <dbReference type="EMBL" id="PXY39400.1"/>
    </source>
</evidence>
<dbReference type="RefSeq" id="WP_110308035.1">
    <property type="nucleotide sequence ID" value="NZ_QJHK01000019.1"/>
</dbReference>
<dbReference type="EMBL" id="QJHK01000019">
    <property type="protein sequence ID" value="PXY39400.1"/>
    <property type="molecule type" value="Genomic_DNA"/>
</dbReference>
<protein>
    <submittedName>
        <fullName evidence="1">Uncharacterized protein</fullName>
    </submittedName>
</protein>
<dbReference type="OrthoDB" id="1362349at2"/>
<evidence type="ECO:0000313" key="2">
    <source>
        <dbReference type="Proteomes" id="UP000247903"/>
    </source>
</evidence>
<reference evidence="1 2" key="1">
    <citation type="submission" date="2018-05" db="EMBL/GenBank/DDBJ databases">
        <title>Flavobacterium sp. strain IMCC34759, incomplete genome.</title>
        <authorList>
            <person name="Joung Y."/>
            <person name="Cho J."/>
        </authorList>
    </citation>
    <scope>NUCLEOTIDE SEQUENCE [LARGE SCALE GENOMIC DNA]</scope>
    <source>
        <strain evidence="1 2">IMCC34759</strain>
    </source>
</reference>
<dbReference type="AlphaFoldDB" id="A0A2V4BP28"/>
<sequence>MVETKKQSEKIESFKKIGISISDYTEDNVIAFSEEIFTNFASLDVALNKNSKINFNANTMQMLNSATNENDLKNVFANAGISNSAEVIAILKNFVDTQQAFILENPDFYNLTIEEQTVLLNTSVEIYISANLPGGLVGSNNCARTFNKTINRCAADFGVCAVFAVAGAYGGVVPGLLAAAYCMATKLSCDSRAKEDYRECLIEPVSPDGPPPVTGELTIHCTDMWSSTVDSCWTTDSNGKYVGRLN</sequence>
<comment type="caution">
    <text evidence="1">The sequence shown here is derived from an EMBL/GenBank/DDBJ whole genome shotgun (WGS) entry which is preliminary data.</text>
</comment>
<keyword evidence="2" id="KW-1185">Reference proteome</keyword>
<organism evidence="1 2">
    <name type="scientific">Flavobacterium cheongpyeongense</name>
    <dbReference type="NCBI Taxonomy" id="2212651"/>
    <lineage>
        <taxon>Bacteria</taxon>
        <taxon>Pseudomonadati</taxon>
        <taxon>Bacteroidota</taxon>
        <taxon>Flavobacteriia</taxon>
        <taxon>Flavobacteriales</taxon>
        <taxon>Flavobacteriaceae</taxon>
        <taxon>Flavobacterium</taxon>
    </lineage>
</organism>
<accession>A0A2V4BP28</accession>
<proteinExistence type="predicted"/>
<gene>
    <name evidence="1" type="ORF">DMB65_18115</name>
</gene>